<dbReference type="InterPro" id="IPR050268">
    <property type="entry name" value="NADH-dep_flavin_reductase"/>
</dbReference>
<dbReference type="GO" id="GO:0010181">
    <property type="term" value="F:FMN binding"/>
    <property type="evidence" value="ECO:0007669"/>
    <property type="project" value="InterPro"/>
</dbReference>
<evidence type="ECO:0000256" key="2">
    <source>
        <dbReference type="SAM" id="MobiDB-lite"/>
    </source>
</evidence>
<dbReference type="HOGENOM" id="CLU_059021_1_4_11"/>
<evidence type="ECO:0000313" key="5">
    <source>
        <dbReference type="Proteomes" id="UP000001937"/>
    </source>
</evidence>
<dbReference type="OrthoDB" id="9792858at2"/>
<dbReference type="Pfam" id="PF01613">
    <property type="entry name" value="Flavin_Reduct"/>
    <property type="match status" value="1"/>
</dbReference>
<evidence type="ECO:0000259" key="3">
    <source>
        <dbReference type="SMART" id="SM00903"/>
    </source>
</evidence>
<name>Q2J681_FRACC</name>
<reference evidence="4 5" key="1">
    <citation type="journal article" date="2007" name="Genome Res.">
        <title>Genome characteristics of facultatively symbiotic Frankia sp. strains reflect host range and host plant biogeography.</title>
        <authorList>
            <person name="Normand P."/>
            <person name="Lapierre P."/>
            <person name="Tisa L.S."/>
            <person name="Gogarten J.P."/>
            <person name="Alloisio N."/>
            <person name="Bagnarol E."/>
            <person name="Bassi C.A."/>
            <person name="Berry A.M."/>
            <person name="Bickhart D.M."/>
            <person name="Choisne N."/>
            <person name="Couloux A."/>
            <person name="Cournoyer B."/>
            <person name="Cruveiller S."/>
            <person name="Daubin V."/>
            <person name="Demange N."/>
            <person name="Francino M.P."/>
            <person name="Goltsman E."/>
            <person name="Huang Y."/>
            <person name="Kopp O.R."/>
            <person name="Labarre L."/>
            <person name="Lapidus A."/>
            <person name="Lavire C."/>
            <person name="Marechal J."/>
            <person name="Martinez M."/>
            <person name="Mastronunzio J.E."/>
            <person name="Mullin B.C."/>
            <person name="Niemann J."/>
            <person name="Pujic P."/>
            <person name="Rawnsley T."/>
            <person name="Rouy Z."/>
            <person name="Schenowitz C."/>
            <person name="Sellstedt A."/>
            <person name="Tavares F."/>
            <person name="Tomkins J.P."/>
            <person name="Vallenet D."/>
            <person name="Valverde C."/>
            <person name="Wall L.G."/>
            <person name="Wang Y."/>
            <person name="Medigue C."/>
            <person name="Benson D.R."/>
        </authorList>
    </citation>
    <scope>NUCLEOTIDE SEQUENCE [LARGE SCALE GENOMIC DNA]</scope>
    <source>
        <strain evidence="5">DSM 45818 / CECT 9043 / CcI3</strain>
    </source>
</reference>
<dbReference type="KEGG" id="fra:Francci3_3861"/>
<feature type="compositionally biased region" description="Low complexity" evidence="2">
    <location>
        <begin position="12"/>
        <end position="23"/>
    </location>
</feature>
<dbReference type="Gene3D" id="2.30.110.10">
    <property type="entry name" value="Electron Transport, Fmn-binding Protein, Chain A"/>
    <property type="match status" value="1"/>
</dbReference>
<dbReference type="PANTHER" id="PTHR30466:SF1">
    <property type="entry name" value="FMN REDUCTASE (NADH) RUTF"/>
    <property type="match status" value="1"/>
</dbReference>
<gene>
    <name evidence="4" type="ordered locus">Francci3_3861</name>
</gene>
<accession>A0A1X1PRB4</accession>
<dbReference type="STRING" id="106370.Francci3_3861"/>
<feature type="region of interest" description="Disordered" evidence="2">
    <location>
        <begin position="1"/>
        <end position="23"/>
    </location>
</feature>
<feature type="domain" description="Flavin reductase like" evidence="3">
    <location>
        <begin position="45"/>
        <end position="194"/>
    </location>
</feature>
<dbReference type="SMART" id="SM00903">
    <property type="entry name" value="Flavin_Reduct"/>
    <property type="match status" value="1"/>
</dbReference>
<keyword evidence="1" id="KW-0560">Oxidoreductase</keyword>
<feature type="compositionally biased region" description="Basic and acidic residues" evidence="2">
    <location>
        <begin position="1"/>
        <end position="10"/>
    </location>
</feature>
<evidence type="ECO:0000256" key="1">
    <source>
        <dbReference type="ARBA" id="ARBA00023002"/>
    </source>
</evidence>
<dbReference type="InterPro" id="IPR002563">
    <property type="entry name" value="Flavin_Rdtase-like_dom"/>
</dbReference>
<keyword evidence="5" id="KW-1185">Reference proteome</keyword>
<dbReference type="PANTHER" id="PTHR30466">
    <property type="entry name" value="FLAVIN REDUCTASE"/>
    <property type="match status" value="1"/>
</dbReference>
<evidence type="ECO:0000313" key="4">
    <source>
        <dbReference type="EMBL" id="ABD13211.1"/>
    </source>
</evidence>
<dbReference type="GO" id="GO:0042602">
    <property type="term" value="F:riboflavin reductase (NADPH) activity"/>
    <property type="evidence" value="ECO:0007669"/>
    <property type="project" value="TreeGrafter"/>
</dbReference>
<dbReference type="eggNOG" id="COG1853">
    <property type="taxonomic scope" value="Bacteria"/>
</dbReference>
<dbReference type="SUPFAM" id="SSF50475">
    <property type="entry name" value="FMN-binding split barrel"/>
    <property type="match status" value="1"/>
</dbReference>
<proteinExistence type="predicted"/>
<protein>
    <submittedName>
        <fullName evidence="4">Flavin reductase-like, FMN-binding</fullName>
    </submittedName>
</protein>
<dbReference type="InterPro" id="IPR012349">
    <property type="entry name" value="Split_barrel_FMN-bd"/>
</dbReference>
<sequence>MGSPAHRGENRAGAPASPVSPVSPVFQVSQADRSILRTADFRRAVGRFATGVTVLTTVADGRHLGMTANSFVSVSLDPLLVLASIRRDARFHGPLMASGVWGVSVLAEDMAETSRCFAKRAYDQPGDMFAGWEHSIGPETGVVLFDGALSVFECRTVTTHPGGDHTLVLGEVVSFAQPRDDVGPLVFYDGRYLDPVGADTGGTEARRETDGSRS</sequence>
<dbReference type="Proteomes" id="UP000001937">
    <property type="component" value="Chromosome"/>
</dbReference>
<dbReference type="EMBL" id="CP000249">
    <property type="protein sequence ID" value="ABD13211.1"/>
    <property type="molecule type" value="Genomic_DNA"/>
</dbReference>
<accession>Q2J681</accession>
<organism evidence="4 5">
    <name type="scientific">Frankia casuarinae (strain DSM 45818 / CECT 9043 / HFP020203 / CcI3)</name>
    <dbReference type="NCBI Taxonomy" id="106370"/>
    <lineage>
        <taxon>Bacteria</taxon>
        <taxon>Bacillati</taxon>
        <taxon>Actinomycetota</taxon>
        <taxon>Actinomycetes</taxon>
        <taxon>Frankiales</taxon>
        <taxon>Frankiaceae</taxon>
        <taxon>Frankia</taxon>
    </lineage>
</organism>
<dbReference type="AlphaFoldDB" id="Q2J681"/>
<dbReference type="RefSeq" id="WP_011438235.1">
    <property type="nucleotide sequence ID" value="NC_007777.1"/>
</dbReference>